<feature type="repeat" description="RCC1" evidence="2">
    <location>
        <begin position="260"/>
        <end position="312"/>
    </location>
</feature>
<dbReference type="PANTHER" id="PTHR22870:SF155">
    <property type="entry name" value="E3 UBIQUITIN-PROTEIN LIGASE HERC1-RELATED"/>
    <property type="match status" value="1"/>
</dbReference>
<dbReference type="InterPro" id="IPR051210">
    <property type="entry name" value="Ub_ligase/GEF_domain"/>
</dbReference>
<dbReference type="InterPro" id="IPR058923">
    <property type="entry name" value="RCC1-like_dom"/>
</dbReference>
<evidence type="ECO:0000313" key="5">
    <source>
        <dbReference type="Proteomes" id="UP000631114"/>
    </source>
</evidence>
<gene>
    <name evidence="4" type="ORF">IFM89_039263</name>
</gene>
<evidence type="ECO:0000256" key="1">
    <source>
        <dbReference type="ARBA" id="ARBA00022737"/>
    </source>
</evidence>
<name>A0A835IHE5_9MAGN</name>
<dbReference type="SUPFAM" id="SSF50985">
    <property type="entry name" value="RCC1/BLIP-II"/>
    <property type="match status" value="1"/>
</dbReference>
<dbReference type="EMBL" id="JADFTS010000003">
    <property type="protein sequence ID" value="KAF9617970.1"/>
    <property type="molecule type" value="Genomic_DNA"/>
</dbReference>
<proteinExistence type="predicted"/>
<accession>A0A835IHE5</accession>
<evidence type="ECO:0000313" key="4">
    <source>
        <dbReference type="EMBL" id="KAF9617970.1"/>
    </source>
</evidence>
<feature type="domain" description="RCC1-like" evidence="3">
    <location>
        <begin position="9"/>
        <end position="404"/>
    </location>
</feature>
<reference evidence="4 5" key="1">
    <citation type="submission" date="2020-10" db="EMBL/GenBank/DDBJ databases">
        <title>The Coptis chinensis genome and diversification of protoberbering-type alkaloids.</title>
        <authorList>
            <person name="Wang B."/>
            <person name="Shu S."/>
            <person name="Song C."/>
            <person name="Liu Y."/>
        </authorList>
    </citation>
    <scope>NUCLEOTIDE SEQUENCE [LARGE SCALE GENOMIC DNA]</scope>
    <source>
        <strain evidence="4">HL-2020</strain>
        <tissue evidence="4">Leaf</tissue>
    </source>
</reference>
<dbReference type="Proteomes" id="UP000631114">
    <property type="component" value="Unassembled WGS sequence"/>
</dbReference>
<feature type="repeat" description="RCC1" evidence="2">
    <location>
        <begin position="121"/>
        <end position="175"/>
    </location>
</feature>
<feature type="repeat" description="RCC1" evidence="2">
    <location>
        <begin position="184"/>
        <end position="238"/>
    </location>
</feature>
<organism evidence="4 5">
    <name type="scientific">Coptis chinensis</name>
    <dbReference type="NCBI Taxonomy" id="261450"/>
    <lineage>
        <taxon>Eukaryota</taxon>
        <taxon>Viridiplantae</taxon>
        <taxon>Streptophyta</taxon>
        <taxon>Embryophyta</taxon>
        <taxon>Tracheophyta</taxon>
        <taxon>Spermatophyta</taxon>
        <taxon>Magnoliopsida</taxon>
        <taxon>Ranunculales</taxon>
        <taxon>Ranunculaceae</taxon>
        <taxon>Coptidoideae</taxon>
        <taxon>Coptis</taxon>
    </lineage>
</organism>
<dbReference type="Pfam" id="PF25390">
    <property type="entry name" value="WD40_RLD"/>
    <property type="match status" value="1"/>
</dbReference>
<feature type="repeat" description="RCC1" evidence="2">
    <location>
        <begin position="28"/>
        <end position="120"/>
    </location>
</feature>
<protein>
    <recommendedName>
        <fullName evidence="3">RCC1-like domain-containing protein</fullName>
    </recommendedName>
</protein>
<dbReference type="PROSITE" id="PS50012">
    <property type="entry name" value="RCC1_3"/>
    <property type="match status" value="4"/>
</dbReference>
<evidence type="ECO:0000256" key="2">
    <source>
        <dbReference type="PROSITE-ProRule" id="PRU00235"/>
    </source>
</evidence>
<comment type="caution">
    <text evidence="4">The sequence shown here is derived from an EMBL/GenBank/DDBJ whole genome shotgun (WGS) entry which is preliminary data.</text>
</comment>
<dbReference type="InterPro" id="IPR000408">
    <property type="entry name" value="Reg_chr_condens"/>
</dbReference>
<dbReference type="PRINTS" id="PR00633">
    <property type="entry name" value="RCCNDNSATION"/>
</dbReference>
<keyword evidence="5" id="KW-1185">Reference proteome</keyword>
<dbReference type="PANTHER" id="PTHR22870">
    <property type="entry name" value="REGULATOR OF CHROMOSOME CONDENSATION"/>
    <property type="match status" value="1"/>
</dbReference>
<dbReference type="InterPro" id="IPR009091">
    <property type="entry name" value="RCC1/BLIP-II"/>
</dbReference>
<dbReference type="OrthoDB" id="5981550at2759"/>
<dbReference type="PROSITE" id="PS00626">
    <property type="entry name" value="RCC1_2"/>
    <property type="match status" value="1"/>
</dbReference>
<dbReference type="Gene3D" id="2.130.10.30">
    <property type="entry name" value="Regulator of chromosome condensation 1/beta-lactamase-inhibitor protein II"/>
    <property type="match status" value="2"/>
</dbReference>
<keyword evidence="1" id="KW-0677">Repeat</keyword>
<dbReference type="AlphaFoldDB" id="A0A835IHE5"/>
<sequence>MVNPGKLSQKVISLAAGEAHTLALTGDGCVYSWGRGTFGRLGTGKEDDELFPMMELYGAGVIIFLGFNLENSLVPRFLEGFLELGSPDSLRDESSIDSKKPLKVCSVKAGGMMSLAIDSLGALWIWGNYPPQSHSGDGEFSHISSSAPLPVWEFHGHTVVKVACGNEHVVALVSAEETFTGGDLICYSWGNNNHRQLGLGDRENRLRPEIVKTFNRECPWEVYEVACGAFHTAVLTRKKIHGNMIDSSHLESLELGEKESICWTFGLGDNGQLGHGTTNSTYLPEPVKDLPPDVFLISVDCGLFHTSVVSSAGDVWSWGMEKGLGLCPDASFTGTDAGDALSPLWIPCNEYGSKFVDPLQVVCGAAHTIIVAHSGYGLWAWGRGRSGALGSGNTADSYAPYSVMWPPLDEDFQDALEIVGEEARIQDEEPRRLAEIDKKLSLAMEEIQHLRSKLTLTERYVSILHGSIFGKPFEEQDLPPSLQNSGMFDIAKEWENTLDSADLVQLTRMESFYHNMLSNVKNKLLKRRIQELINECLHSSTKGS</sequence>
<evidence type="ECO:0000259" key="3">
    <source>
        <dbReference type="Pfam" id="PF25390"/>
    </source>
</evidence>